<keyword evidence="2" id="KW-1185">Reference proteome</keyword>
<name>A0A8T3C9F3_DENNO</name>
<evidence type="ECO:0000313" key="1">
    <source>
        <dbReference type="EMBL" id="KAI0529598.1"/>
    </source>
</evidence>
<protein>
    <submittedName>
        <fullName evidence="1">Uncharacterized protein</fullName>
    </submittedName>
</protein>
<organism evidence="1 2">
    <name type="scientific">Dendrobium nobile</name>
    <name type="common">Orchid</name>
    <dbReference type="NCBI Taxonomy" id="94219"/>
    <lineage>
        <taxon>Eukaryota</taxon>
        <taxon>Viridiplantae</taxon>
        <taxon>Streptophyta</taxon>
        <taxon>Embryophyta</taxon>
        <taxon>Tracheophyta</taxon>
        <taxon>Spermatophyta</taxon>
        <taxon>Magnoliopsida</taxon>
        <taxon>Liliopsida</taxon>
        <taxon>Asparagales</taxon>
        <taxon>Orchidaceae</taxon>
        <taxon>Epidendroideae</taxon>
        <taxon>Malaxideae</taxon>
        <taxon>Dendrobiinae</taxon>
        <taxon>Dendrobium</taxon>
    </lineage>
</organism>
<dbReference type="Proteomes" id="UP000829196">
    <property type="component" value="Unassembled WGS sequence"/>
</dbReference>
<proteinExistence type="predicted"/>
<sequence length="72" mass="8049">MQHEQTNIIETLGTFLSPIDADSIPDDDVILLSSFAWVSTSKSQSRRKQPVTVITIRAWKQILGKQEVGGHE</sequence>
<evidence type="ECO:0000313" key="2">
    <source>
        <dbReference type="Proteomes" id="UP000829196"/>
    </source>
</evidence>
<accession>A0A8T3C9F3</accession>
<gene>
    <name evidence="1" type="ORF">KFK09_002152</name>
</gene>
<dbReference type="AlphaFoldDB" id="A0A8T3C9F3"/>
<dbReference type="EMBL" id="JAGYWB010000002">
    <property type="protein sequence ID" value="KAI0529598.1"/>
    <property type="molecule type" value="Genomic_DNA"/>
</dbReference>
<reference evidence="1" key="1">
    <citation type="journal article" date="2022" name="Front. Genet.">
        <title>Chromosome-Scale Assembly of the Dendrobium nobile Genome Provides Insights Into the Molecular Mechanism of the Biosynthesis of the Medicinal Active Ingredient of Dendrobium.</title>
        <authorList>
            <person name="Xu Q."/>
            <person name="Niu S.-C."/>
            <person name="Li K.-L."/>
            <person name="Zheng P.-J."/>
            <person name="Zhang X.-J."/>
            <person name="Jia Y."/>
            <person name="Liu Y."/>
            <person name="Niu Y.-X."/>
            <person name="Yu L.-H."/>
            <person name="Chen D.-F."/>
            <person name="Zhang G.-Q."/>
        </authorList>
    </citation>
    <scope>NUCLEOTIDE SEQUENCE</scope>
    <source>
        <tissue evidence="1">Leaf</tissue>
    </source>
</reference>
<comment type="caution">
    <text evidence="1">The sequence shown here is derived from an EMBL/GenBank/DDBJ whole genome shotgun (WGS) entry which is preliminary data.</text>
</comment>